<accession>A0ABW4T9J4</accession>
<feature type="region of interest" description="Disordered" evidence="1">
    <location>
        <begin position="65"/>
        <end position="86"/>
    </location>
</feature>
<dbReference type="Proteomes" id="UP001597368">
    <property type="component" value="Unassembled WGS sequence"/>
</dbReference>
<dbReference type="RefSeq" id="WP_379578643.1">
    <property type="nucleotide sequence ID" value="NZ_JBHUFV010000060.1"/>
</dbReference>
<protein>
    <submittedName>
        <fullName evidence="2">Uncharacterized protein</fullName>
    </submittedName>
</protein>
<keyword evidence="3" id="KW-1185">Reference proteome</keyword>
<organism evidence="2 3">
    <name type="scientific">Nonomuraea mangrovi</name>
    <dbReference type="NCBI Taxonomy" id="2316207"/>
    <lineage>
        <taxon>Bacteria</taxon>
        <taxon>Bacillati</taxon>
        <taxon>Actinomycetota</taxon>
        <taxon>Actinomycetes</taxon>
        <taxon>Streptosporangiales</taxon>
        <taxon>Streptosporangiaceae</taxon>
        <taxon>Nonomuraea</taxon>
    </lineage>
</organism>
<comment type="caution">
    <text evidence="2">The sequence shown here is derived from an EMBL/GenBank/DDBJ whole genome shotgun (WGS) entry which is preliminary data.</text>
</comment>
<evidence type="ECO:0000256" key="1">
    <source>
        <dbReference type="SAM" id="MobiDB-lite"/>
    </source>
</evidence>
<proteinExistence type="predicted"/>
<reference evidence="3" key="1">
    <citation type="journal article" date="2019" name="Int. J. Syst. Evol. Microbiol.">
        <title>The Global Catalogue of Microorganisms (GCM) 10K type strain sequencing project: providing services to taxonomists for standard genome sequencing and annotation.</title>
        <authorList>
            <consortium name="The Broad Institute Genomics Platform"/>
            <consortium name="The Broad Institute Genome Sequencing Center for Infectious Disease"/>
            <person name="Wu L."/>
            <person name="Ma J."/>
        </authorList>
    </citation>
    <scope>NUCLEOTIDE SEQUENCE [LARGE SCALE GENOMIC DNA]</scope>
    <source>
        <strain evidence="3">ICMP 6774ER</strain>
    </source>
</reference>
<dbReference type="EMBL" id="JBHUFV010000060">
    <property type="protein sequence ID" value="MFD1937451.1"/>
    <property type="molecule type" value="Genomic_DNA"/>
</dbReference>
<sequence length="104" mass="11381">MIAAVPRLSPGGRAWLWVLVAALAWTMQVIGPPAPHAEAHASEREVVATERFSVEEISRKAGRLLRRPARRAAPRPRTPASSVPAARPCARTAELQTLLCVWRT</sequence>
<name>A0ABW4T9J4_9ACTN</name>
<feature type="compositionally biased region" description="Basic residues" evidence="1">
    <location>
        <begin position="65"/>
        <end position="74"/>
    </location>
</feature>
<evidence type="ECO:0000313" key="2">
    <source>
        <dbReference type="EMBL" id="MFD1937451.1"/>
    </source>
</evidence>
<evidence type="ECO:0000313" key="3">
    <source>
        <dbReference type="Proteomes" id="UP001597368"/>
    </source>
</evidence>
<gene>
    <name evidence="2" type="ORF">ACFSKW_38880</name>
</gene>